<dbReference type="GO" id="GO:0042274">
    <property type="term" value="P:ribosomal small subunit biogenesis"/>
    <property type="evidence" value="ECO:0007669"/>
    <property type="project" value="TreeGrafter"/>
</dbReference>
<dbReference type="InterPro" id="IPR003890">
    <property type="entry name" value="MIF4G-like_typ-3"/>
</dbReference>
<comment type="caution">
    <text evidence="6">The sequence shown here is derived from an EMBL/GenBank/DDBJ whole genome shotgun (WGS) entry which is preliminary data.</text>
</comment>
<dbReference type="Gene3D" id="1.25.40.180">
    <property type="match status" value="1"/>
</dbReference>
<dbReference type="SMART" id="SM00543">
    <property type="entry name" value="MIF4G"/>
    <property type="match status" value="1"/>
</dbReference>
<gene>
    <name evidence="6" type="ORF">CAUJ_LOCUS235</name>
</gene>
<dbReference type="PANTHER" id="PTHR18034:SF4">
    <property type="entry name" value="NUCLEOLAR MIF4G DOMAIN-CONTAINING PROTEIN 1"/>
    <property type="match status" value="1"/>
</dbReference>
<dbReference type="InterPro" id="IPR016024">
    <property type="entry name" value="ARM-type_fold"/>
</dbReference>
<feature type="region of interest" description="Disordered" evidence="4">
    <location>
        <begin position="196"/>
        <end position="274"/>
    </location>
</feature>
<evidence type="ECO:0000256" key="4">
    <source>
        <dbReference type="SAM" id="MobiDB-lite"/>
    </source>
</evidence>
<dbReference type="PROSITE" id="PS51366">
    <property type="entry name" value="MI"/>
    <property type="match status" value="1"/>
</dbReference>
<feature type="compositionally biased region" description="Basic and acidic residues" evidence="4">
    <location>
        <begin position="47"/>
        <end position="70"/>
    </location>
</feature>
<dbReference type="Pfam" id="PF02847">
    <property type="entry name" value="MA3"/>
    <property type="match status" value="1"/>
</dbReference>
<dbReference type="EMBL" id="CAJGYM010000001">
    <property type="protein sequence ID" value="CAD6184316.1"/>
    <property type="molecule type" value="Genomic_DNA"/>
</dbReference>
<dbReference type="PANTHER" id="PTHR18034">
    <property type="entry name" value="CELL CYCLE CONTROL PROTEIN CWF22-RELATED"/>
    <property type="match status" value="1"/>
</dbReference>
<evidence type="ECO:0000256" key="3">
    <source>
        <dbReference type="ARBA" id="ARBA00023242"/>
    </source>
</evidence>
<feature type="compositionally biased region" description="Acidic residues" evidence="4">
    <location>
        <begin position="224"/>
        <end position="260"/>
    </location>
</feature>
<protein>
    <recommendedName>
        <fullName evidence="5">MI domain-containing protein</fullName>
    </recommendedName>
</protein>
<reference evidence="6" key="1">
    <citation type="submission" date="2020-10" db="EMBL/GenBank/DDBJ databases">
        <authorList>
            <person name="Kikuchi T."/>
        </authorList>
    </citation>
    <scope>NUCLEOTIDE SEQUENCE</scope>
    <source>
        <strain evidence="6">NKZ352</strain>
    </source>
</reference>
<keyword evidence="7" id="KW-1185">Reference proteome</keyword>
<comment type="subcellular location">
    <subcellularLocation>
        <location evidence="1">Nucleus</location>
        <location evidence="1">Nucleolus</location>
    </subcellularLocation>
</comment>
<dbReference type="AlphaFoldDB" id="A0A8S1GMM3"/>
<keyword evidence="3" id="KW-0539">Nucleus</keyword>
<comment type="similarity">
    <text evidence="2">Belongs to the CWC22 family.</text>
</comment>
<dbReference type="OrthoDB" id="10260961at2759"/>
<evidence type="ECO:0000256" key="2">
    <source>
        <dbReference type="ARBA" id="ARBA00006856"/>
    </source>
</evidence>
<accession>A0A8S1GMM3</accession>
<proteinExistence type="inferred from homology"/>
<feature type="compositionally biased region" description="Acidic residues" evidence="4">
    <location>
        <begin position="71"/>
        <end position="83"/>
    </location>
</feature>
<evidence type="ECO:0000313" key="6">
    <source>
        <dbReference type="EMBL" id="CAD6184316.1"/>
    </source>
</evidence>
<name>A0A8S1GMM3_9PELO</name>
<dbReference type="Proteomes" id="UP000835052">
    <property type="component" value="Unassembled WGS sequence"/>
</dbReference>
<dbReference type="Pfam" id="PF02854">
    <property type="entry name" value="MIF4G"/>
    <property type="match status" value="1"/>
</dbReference>
<dbReference type="InterPro" id="IPR003891">
    <property type="entry name" value="Initiation_fac_eIF4g_MI"/>
</dbReference>
<feature type="compositionally biased region" description="Basic and acidic residues" evidence="4">
    <location>
        <begin position="213"/>
        <end position="223"/>
    </location>
</feature>
<dbReference type="GO" id="GO:0003723">
    <property type="term" value="F:RNA binding"/>
    <property type="evidence" value="ECO:0007669"/>
    <property type="project" value="InterPro"/>
</dbReference>
<dbReference type="InterPro" id="IPR050781">
    <property type="entry name" value="CWC22_splicing_factor"/>
</dbReference>
<feature type="compositionally biased region" description="Acidic residues" evidence="4">
    <location>
        <begin position="199"/>
        <end position="212"/>
    </location>
</feature>
<dbReference type="SMART" id="SM00544">
    <property type="entry name" value="MA3"/>
    <property type="match status" value="1"/>
</dbReference>
<evidence type="ECO:0000313" key="7">
    <source>
        <dbReference type="Proteomes" id="UP000835052"/>
    </source>
</evidence>
<evidence type="ECO:0000256" key="1">
    <source>
        <dbReference type="ARBA" id="ARBA00004604"/>
    </source>
</evidence>
<organism evidence="6 7">
    <name type="scientific">Caenorhabditis auriculariae</name>
    <dbReference type="NCBI Taxonomy" id="2777116"/>
    <lineage>
        <taxon>Eukaryota</taxon>
        <taxon>Metazoa</taxon>
        <taxon>Ecdysozoa</taxon>
        <taxon>Nematoda</taxon>
        <taxon>Chromadorea</taxon>
        <taxon>Rhabditida</taxon>
        <taxon>Rhabditina</taxon>
        <taxon>Rhabditomorpha</taxon>
        <taxon>Rhabditoidea</taxon>
        <taxon>Rhabditidae</taxon>
        <taxon>Peloderinae</taxon>
        <taxon>Caenorhabditis</taxon>
    </lineage>
</organism>
<dbReference type="SUPFAM" id="SSF48371">
    <property type="entry name" value="ARM repeat"/>
    <property type="match status" value="1"/>
</dbReference>
<sequence length="803" mass="92234">MMGPPRKMPSRLSASRILSSDKAERGSSAPPIIAMTRNPPSFIGRSDVVKQDSWRTEFDQLRLNNTRDDFSDSDEEDSEDGFGEEEKTASKRPRNFEVTINRRKRKYGLDESESDSDQDLTYEQFLKEVEEKKKELLDDPSKSDDLAIKRYGKLLGYKEEEKNRDGKPKIAQKLRNDGLDFLLEFCNADDRKDFLENHDVEDEAEASDDEVTGSEKSEENEVDLHEDEESEEEFVEDEEEEDGESTAFELSDEEDEEEEVNAQPEVSGQVNELSEDIYGRTINKKTSELIKFDPMAARKKLGELEEKSEISVEQRMKVERSVTGLINRLSEATVIKSKQSIAEMWITHSKNDVKCSLHKILCRVISSPFALQPSLMSTYAMFLALLHYSVSSEISAYFVENLLCDLIKSIKEGGEAYSLSDGDKSIENRVILVSMLVNFKVLKPEMILDVIDKFRTELNLETIRFTVLIISNAYKIMKKAAWPQVNERINFLCEEFEKTPISNLTRAKFLIDELSSLKKNPPKSIDFSVVEHHLRIMQGLNKNKSQGSERELGMSLDDLLVAEERGRWWIVGSAFRLPENHAALGTSSQKNIGSFSEKMVSLAVKAGMNSDVRRNIFCSVAYAEDTDDAFEKLLRLCLKGEKEREIIHVLIIMMLREKSYNPFYATLLFRFCEFNKRFVITTQYALWDRIRECAGLQPRERSHLALLLHSLVSREVLPITVLKVVEWGSLDGATSSLLRRFFSLLATTSEAVLRRIFEPLIKESTREKFEMLSEGLRVFLHMHFKGDPTYENVDRWIIENNLV</sequence>
<feature type="region of interest" description="Disordered" evidence="4">
    <location>
        <begin position="1"/>
        <end position="96"/>
    </location>
</feature>
<feature type="domain" description="MI" evidence="5">
    <location>
        <begin position="611"/>
        <end position="727"/>
    </location>
</feature>
<dbReference type="GO" id="GO:0005730">
    <property type="term" value="C:nucleolus"/>
    <property type="evidence" value="ECO:0007669"/>
    <property type="project" value="UniProtKB-SubCell"/>
</dbReference>
<evidence type="ECO:0000259" key="5">
    <source>
        <dbReference type="PROSITE" id="PS51366"/>
    </source>
</evidence>